<evidence type="ECO:0000313" key="2">
    <source>
        <dbReference type="Proteomes" id="UP001172630"/>
    </source>
</evidence>
<name>A0ABT7KHM6_9HYPH</name>
<dbReference type="Proteomes" id="UP001172630">
    <property type="component" value="Unassembled WGS sequence"/>
</dbReference>
<organism evidence="1 2">
    <name type="scientific">Rhizobium calliandrae</name>
    <dbReference type="NCBI Taxonomy" id="1312182"/>
    <lineage>
        <taxon>Bacteria</taxon>
        <taxon>Pseudomonadati</taxon>
        <taxon>Pseudomonadota</taxon>
        <taxon>Alphaproteobacteria</taxon>
        <taxon>Hyphomicrobiales</taxon>
        <taxon>Rhizobiaceae</taxon>
        <taxon>Rhizobium/Agrobacterium group</taxon>
        <taxon>Rhizobium</taxon>
    </lineage>
</organism>
<accession>A0ABT7KHM6</accession>
<dbReference type="RefSeq" id="WP_285880782.1">
    <property type="nucleotide sequence ID" value="NZ_JARFYN010000022.1"/>
</dbReference>
<evidence type="ECO:0000313" key="1">
    <source>
        <dbReference type="EMBL" id="MDL2407495.1"/>
    </source>
</evidence>
<comment type="caution">
    <text evidence="1">The sequence shown here is derived from an EMBL/GenBank/DDBJ whole genome shotgun (WGS) entry which is preliminary data.</text>
</comment>
<sequence length="137" mass="15979">MAASGTANPGHHYLNKEESFMYDREVRYKMEDTMNAARIEYTEKGVMNLASRRCDIIRISQSSAILAILTQYNLPKQFYLDIPDARITKVGCMLMKIFPNNTIEVRFLRLLSEKEMNKIFVYSTHPSHRDRVLDIRA</sequence>
<reference evidence="1" key="1">
    <citation type="submission" date="2023-06" db="EMBL/GenBank/DDBJ databases">
        <title>Phylogenetic Diversity of Rhizobium strains.</title>
        <authorList>
            <person name="Moura F.T."/>
            <person name="Helene L.C.F."/>
            <person name="Hungria M."/>
        </authorList>
    </citation>
    <scope>NUCLEOTIDE SEQUENCE</scope>
    <source>
        <strain evidence="1">CCGE524</strain>
    </source>
</reference>
<gene>
    <name evidence="1" type="ORF">PY650_17840</name>
</gene>
<dbReference type="EMBL" id="JARFYN010000022">
    <property type="protein sequence ID" value="MDL2407495.1"/>
    <property type="molecule type" value="Genomic_DNA"/>
</dbReference>
<keyword evidence="2" id="KW-1185">Reference proteome</keyword>
<protein>
    <submittedName>
        <fullName evidence="1">Uncharacterized protein</fullName>
    </submittedName>
</protein>
<proteinExistence type="predicted"/>